<dbReference type="Gene3D" id="3.40.50.300">
    <property type="entry name" value="P-loop containing nucleotide triphosphate hydrolases"/>
    <property type="match status" value="1"/>
</dbReference>
<accession>A0A261RP13</accession>
<dbReference type="InterPro" id="IPR006437">
    <property type="entry name" value="Phage_terminase_lsu"/>
</dbReference>
<dbReference type="InterPro" id="IPR052380">
    <property type="entry name" value="Viral_DNA_packaging_terminase"/>
</dbReference>
<gene>
    <name evidence="2" type="ORF">CAL26_05125</name>
</gene>
<dbReference type="AlphaFoldDB" id="A0A261RP13"/>
<evidence type="ECO:0000313" key="3">
    <source>
        <dbReference type="Proteomes" id="UP000216857"/>
    </source>
</evidence>
<dbReference type="Pfam" id="PF04466">
    <property type="entry name" value="Terminase_3"/>
    <property type="match status" value="1"/>
</dbReference>
<dbReference type="RefSeq" id="WP_094845798.1">
    <property type="nucleotide sequence ID" value="NZ_NEVJ01000001.1"/>
</dbReference>
<dbReference type="Proteomes" id="UP000216857">
    <property type="component" value="Unassembled WGS sequence"/>
</dbReference>
<proteinExistence type="predicted"/>
<protein>
    <submittedName>
        <fullName evidence="2">Terminase</fullName>
    </submittedName>
</protein>
<comment type="caution">
    <text evidence="2">The sequence shown here is derived from an EMBL/GenBank/DDBJ whole genome shotgun (WGS) entry which is preliminary data.</text>
</comment>
<dbReference type="PANTHER" id="PTHR39184">
    <property type="match status" value="1"/>
</dbReference>
<organism evidence="2 3">
    <name type="scientific">Bordetella genomosp. 9</name>
    <dbReference type="NCBI Taxonomy" id="1416803"/>
    <lineage>
        <taxon>Bacteria</taxon>
        <taxon>Pseudomonadati</taxon>
        <taxon>Pseudomonadota</taxon>
        <taxon>Betaproteobacteria</taxon>
        <taxon>Burkholderiales</taxon>
        <taxon>Alcaligenaceae</taxon>
        <taxon>Bordetella</taxon>
    </lineage>
</organism>
<dbReference type="OrthoDB" id="5684611at2"/>
<feature type="domain" description="Phage terminase large subunit N-terminal" evidence="1">
    <location>
        <begin position="23"/>
        <end position="212"/>
    </location>
</feature>
<dbReference type="NCBIfam" id="TIGR01547">
    <property type="entry name" value="phage_term_2"/>
    <property type="match status" value="1"/>
</dbReference>
<evidence type="ECO:0000313" key="2">
    <source>
        <dbReference type="EMBL" id="OZI26705.1"/>
    </source>
</evidence>
<dbReference type="InterPro" id="IPR027417">
    <property type="entry name" value="P-loop_NTPase"/>
</dbReference>
<name>A0A261RP13_9BORD</name>
<evidence type="ECO:0000259" key="1">
    <source>
        <dbReference type="Pfam" id="PF04466"/>
    </source>
</evidence>
<dbReference type="EMBL" id="NEVJ01000001">
    <property type="protein sequence ID" value="OZI26705.1"/>
    <property type="molecule type" value="Genomic_DNA"/>
</dbReference>
<keyword evidence="3" id="KW-1185">Reference proteome</keyword>
<sequence length="421" mass="47875">MGARDLPVLEFPEKLQCLFRPARFKVAHGGRGSAKSWSFARALLALGSQRKLRILCTREVQKSIKDSVHKLLSDQVEGIGLGWFYEVLATEIRGANGTEFIFTGLSDQTAESIKSYEGVDIVWVEEAKNVSKRSWSILIPTIRKDGSEIWVSFNPELETDETYSRFVLNPPDNAVVVQINFSDNPWFPAVLEQERLDCLKRDPKGYAQIWEGKCLPAVAGAIYYDEIQAAQDDGRIASVPYDPMLKVHVVLDLGWNDAMFVSLVQKVRSEIRVITSLEDSHKTLDWWSAELRKLNINWGTMFLPHDGEHKDFKTAKSAKEIMEALGWTVKITPNLRVEEGIKLTRMAFPQMVFDKVKADRIVQCAKRYRRSINQQTNEPGSPLHDEWSHGADNLRYIAINADQMTNEDWGGPLRYPDLGTF</sequence>
<dbReference type="PANTHER" id="PTHR39184:SF1">
    <property type="entry name" value="PBSX PHAGE TERMINASE LARGE SUBUNIT"/>
    <property type="match status" value="1"/>
</dbReference>
<dbReference type="InterPro" id="IPR035412">
    <property type="entry name" value="Terminase_L_N"/>
</dbReference>
<reference evidence="2" key="1">
    <citation type="submission" date="2017-05" db="EMBL/GenBank/DDBJ databases">
        <title>Complete and WGS of Bordetella genogroups.</title>
        <authorList>
            <person name="Spilker T."/>
            <person name="Lipuma J."/>
        </authorList>
    </citation>
    <scope>NUCLEOTIDE SEQUENCE</scope>
    <source>
        <strain evidence="2">AU21707</strain>
    </source>
</reference>
<dbReference type="Gene3D" id="3.30.420.280">
    <property type="match status" value="1"/>
</dbReference>